<dbReference type="EMBL" id="JQJD01000001">
    <property type="protein sequence ID" value="KGN83263.1"/>
    <property type="molecule type" value="Genomic_DNA"/>
</dbReference>
<name>A0A0A2EWG9_PORCN</name>
<evidence type="ECO:0000256" key="1">
    <source>
        <dbReference type="SAM" id="Phobius"/>
    </source>
</evidence>
<feature type="transmembrane region" description="Helical" evidence="1">
    <location>
        <begin position="50"/>
        <end position="77"/>
    </location>
</feature>
<organism evidence="2 3">
    <name type="scientific">Porphyromonas cangingivalis</name>
    <dbReference type="NCBI Taxonomy" id="36874"/>
    <lineage>
        <taxon>Bacteria</taxon>
        <taxon>Pseudomonadati</taxon>
        <taxon>Bacteroidota</taxon>
        <taxon>Bacteroidia</taxon>
        <taxon>Bacteroidales</taxon>
        <taxon>Porphyromonadaceae</taxon>
        <taxon>Porphyromonas</taxon>
    </lineage>
</organism>
<comment type="caution">
    <text evidence="2">The sequence shown here is derived from an EMBL/GenBank/DDBJ whole genome shotgun (WGS) entry which is preliminary data.</text>
</comment>
<dbReference type="AlphaFoldDB" id="A0A0A2EWG9"/>
<keyword evidence="3" id="KW-1185">Reference proteome</keyword>
<feature type="transmembrane region" description="Helical" evidence="1">
    <location>
        <begin position="117"/>
        <end position="138"/>
    </location>
</feature>
<protein>
    <submittedName>
        <fullName evidence="2">Uncharacterized protein</fullName>
    </submittedName>
</protein>
<evidence type="ECO:0000313" key="3">
    <source>
        <dbReference type="Proteomes" id="UP000030125"/>
    </source>
</evidence>
<keyword evidence="1" id="KW-1133">Transmembrane helix</keyword>
<sequence length="157" mass="18430">MKEIFKSRLFIWTLLFISTTLNACGWFYILSHSITLRRFLYESFRHQHEIVRPGLLVVAYIPILICLLFGAILITLYWKRTKKKGRLDTILLGLLSICVILLLFFSSPEWQMAVSHIDYVLCIGITILLILLSSTFIIHRNRESRVPEQMDRSDKQN</sequence>
<dbReference type="InterPro" id="IPR036259">
    <property type="entry name" value="MFS_trans_sf"/>
</dbReference>
<evidence type="ECO:0000313" key="2">
    <source>
        <dbReference type="EMBL" id="KGN83263.1"/>
    </source>
</evidence>
<keyword evidence="1" id="KW-0812">Transmembrane</keyword>
<feature type="transmembrane region" description="Helical" evidence="1">
    <location>
        <begin position="9"/>
        <end position="30"/>
    </location>
</feature>
<dbReference type="Proteomes" id="UP000030125">
    <property type="component" value="Unassembled WGS sequence"/>
</dbReference>
<gene>
    <name evidence="2" type="ORF">HQ35_00380</name>
</gene>
<dbReference type="Gene3D" id="1.20.1250.20">
    <property type="entry name" value="MFS general substrate transporter like domains"/>
    <property type="match status" value="1"/>
</dbReference>
<feature type="transmembrane region" description="Helical" evidence="1">
    <location>
        <begin position="89"/>
        <end position="105"/>
    </location>
</feature>
<proteinExistence type="predicted"/>
<keyword evidence="1" id="KW-0472">Membrane</keyword>
<reference evidence="2 3" key="1">
    <citation type="submission" date="2014-08" db="EMBL/GenBank/DDBJ databases">
        <title>Porphyromonas cangingivalis strain:COT-109_OH1386 Genome sequencing.</title>
        <authorList>
            <person name="Wallis C."/>
            <person name="Deusch O."/>
            <person name="O'Flynn C."/>
            <person name="Davis I."/>
            <person name="Jospin G."/>
            <person name="Darling A.E."/>
            <person name="Coil D.A."/>
            <person name="Alexiev A."/>
            <person name="Horsfall A."/>
            <person name="Kirkwood N."/>
            <person name="Harris S."/>
            <person name="Eisen J.A."/>
        </authorList>
    </citation>
    <scope>NUCLEOTIDE SEQUENCE [LARGE SCALE GENOMIC DNA]</scope>
    <source>
        <strain evidence="3">COT-109 OH1386</strain>
    </source>
</reference>
<accession>A0A0A2EWG9</accession>